<keyword evidence="10 16" id="KW-0560">Oxidoreductase</keyword>
<keyword evidence="7 15" id="KW-0479">Metal-binding</keyword>
<keyword evidence="6 15" id="KW-0349">Heme</keyword>
<keyword evidence="13" id="KW-0472">Membrane</keyword>
<comment type="cofactor">
    <cofactor evidence="1 15">
        <name>heme</name>
        <dbReference type="ChEBI" id="CHEBI:30413"/>
    </cofactor>
</comment>
<evidence type="ECO:0000256" key="5">
    <source>
        <dbReference type="ARBA" id="ARBA00012109"/>
    </source>
</evidence>
<evidence type="ECO:0000256" key="16">
    <source>
        <dbReference type="RuleBase" id="RU000461"/>
    </source>
</evidence>
<evidence type="ECO:0000256" key="4">
    <source>
        <dbReference type="ARBA" id="ARBA00010617"/>
    </source>
</evidence>
<dbReference type="Gene3D" id="1.10.630.10">
    <property type="entry name" value="Cytochrome P450"/>
    <property type="match status" value="1"/>
</dbReference>
<organism evidence="17 18">
    <name type="scientific">Eumeta variegata</name>
    <name type="common">Bagworm moth</name>
    <name type="synonym">Eumeta japonica</name>
    <dbReference type="NCBI Taxonomy" id="151549"/>
    <lineage>
        <taxon>Eukaryota</taxon>
        <taxon>Metazoa</taxon>
        <taxon>Ecdysozoa</taxon>
        <taxon>Arthropoda</taxon>
        <taxon>Hexapoda</taxon>
        <taxon>Insecta</taxon>
        <taxon>Pterygota</taxon>
        <taxon>Neoptera</taxon>
        <taxon>Endopterygota</taxon>
        <taxon>Lepidoptera</taxon>
        <taxon>Glossata</taxon>
        <taxon>Ditrysia</taxon>
        <taxon>Tineoidea</taxon>
        <taxon>Psychidae</taxon>
        <taxon>Oiketicinae</taxon>
        <taxon>Eumeta</taxon>
    </lineage>
</organism>
<evidence type="ECO:0000256" key="2">
    <source>
        <dbReference type="ARBA" id="ARBA00004174"/>
    </source>
</evidence>
<evidence type="ECO:0000313" key="18">
    <source>
        <dbReference type="Proteomes" id="UP000299102"/>
    </source>
</evidence>
<dbReference type="GO" id="GO:0016712">
    <property type="term" value="F:oxidoreductase activity, acting on paired donors, with incorporation or reduction of molecular oxygen, reduced flavin or flavoprotein as one donor, and incorporation of one atom of oxygen"/>
    <property type="evidence" value="ECO:0007669"/>
    <property type="project" value="UniProtKB-EC"/>
</dbReference>
<keyword evidence="18" id="KW-1185">Reference proteome</keyword>
<dbReference type="Pfam" id="PF00067">
    <property type="entry name" value="p450"/>
    <property type="match status" value="1"/>
</dbReference>
<evidence type="ECO:0000256" key="8">
    <source>
        <dbReference type="ARBA" id="ARBA00022824"/>
    </source>
</evidence>
<dbReference type="InterPro" id="IPR002401">
    <property type="entry name" value="Cyt_P450_E_grp-I"/>
</dbReference>
<dbReference type="SUPFAM" id="SSF48264">
    <property type="entry name" value="Cytochrome P450"/>
    <property type="match status" value="1"/>
</dbReference>
<dbReference type="PRINTS" id="PR00385">
    <property type="entry name" value="P450"/>
</dbReference>
<dbReference type="GO" id="GO:0005789">
    <property type="term" value="C:endoplasmic reticulum membrane"/>
    <property type="evidence" value="ECO:0007669"/>
    <property type="project" value="UniProtKB-SubCell"/>
</dbReference>
<dbReference type="STRING" id="151549.A0A4C1V8E9"/>
<dbReference type="EMBL" id="BGZK01000286">
    <property type="protein sequence ID" value="GBP34294.1"/>
    <property type="molecule type" value="Genomic_DNA"/>
</dbReference>
<evidence type="ECO:0000256" key="13">
    <source>
        <dbReference type="ARBA" id="ARBA00023136"/>
    </source>
</evidence>
<evidence type="ECO:0000256" key="11">
    <source>
        <dbReference type="ARBA" id="ARBA00023004"/>
    </source>
</evidence>
<evidence type="ECO:0000313" key="17">
    <source>
        <dbReference type="EMBL" id="GBP34294.1"/>
    </source>
</evidence>
<keyword evidence="12 16" id="KW-0503">Monooxygenase</keyword>
<comment type="catalytic activity">
    <reaction evidence="14">
        <text>an organic molecule + reduced [NADPH--hemoprotein reductase] + O2 = an alcohol + oxidized [NADPH--hemoprotein reductase] + H2O + H(+)</text>
        <dbReference type="Rhea" id="RHEA:17149"/>
        <dbReference type="Rhea" id="RHEA-COMP:11964"/>
        <dbReference type="Rhea" id="RHEA-COMP:11965"/>
        <dbReference type="ChEBI" id="CHEBI:15377"/>
        <dbReference type="ChEBI" id="CHEBI:15378"/>
        <dbReference type="ChEBI" id="CHEBI:15379"/>
        <dbReference type="ChEBI" id="CHEBI:30879"/>
        <dbReference type="ChEBI" id="CHEBI:57618"/>
        <dbReference type="ChEBI" id="CHEBI:58210"/>
        <dbReference type="ChEBI" id="CHEBI:142491"/>
        <dbReference type="EC" id="1.14.14.1"/>
    </reaction>
</comment>
<sequence length="510" mass="59097">MYLLFVALICLFLYYYTTKNHDYWKKKGVKHDKPIPLFGNNFRQFFQMASMTQMATEMYWKYPNERFVGFYRATRPELVIRDPELVKAILVTDFAHFYPRGLNPHKTVIEPLLKNLFFADGDLWRLLRQRLTPAFTSGKLKAMFPMIVERAEKLQEIALETASTGKTINIRELMARYTTDFIGACGFGIEADSLNDENSTFRKLGKRIFHISTKQALTNLLKFCYPEIFKHLEYFPPEMKESVLHLMKTVMEQRNYKPSGRNDFIDLLLELKEKGKIVGESIERNNPDGSPRQVDLELDDMLMASQVFVFFGAGFETSSSSTSFTLHQLAFHPEEQKKVQQNIDEVLKKYDNKLCYDAVKEMQYLEMAFYESMRMFPSLGFLIRTCAKKYKIPDSNVTIDEDVSVFIPVQAMHTDEKYFEEPHKFKPERFHPNAAKNIKKHVYLPFGEGPRACIGERLGLMQSMAGMAALLHKFSVEPAEESLKNPIVDPNATLVQYIKNGLPLKLVARS</sequence>
<dbReference type="GO" id="GO:0005506">
    <property type="term" value="F:iron ion binding"/>
    <property type="evidence" value="ECO:0007669"/>
    <property type="project" value="InterPro"/>
</dbReference>
<gene>
    <name evidence="17" type="primary">CYP6B2</name>
    <name evidence="17" type="ORF">EVAR_13433_1</name>
</gene>
<comment type="caution">
    <text evidence="17">The sequence shown here is derived from an EMBL/GenBank/DDBJ whole genome shotgun (WGS) entry which is preliminary data.</text>
</comment>
<evidence type="ECO:0000256" key="1">
    <source>
        <dbReference type="ARBA" id="ARBA00001971"/>
    </source>
</evidence>
<dbReference type="OrthoDB" id="2789670at2759"/>
<evidence type="ECO:0000256" key="15">
    <source>
        <dbReference type="PIRSR" id="PIRSR602401-1"/>
    </source>
</evidence>
<dbReference type="PROSITE" id="PS00086">
    <property type="entry name" value="CYTOCHROME_P450"/>
    <property type="match status" value="1"/>
</dbReference>
<dbReference type="PRINTS" id="PR00463">
    <property type="entry name" value="EP450I"/>
</dbReference>
<evidence type="ECO:0000256" key="6">
    <source>
        <dbReference type="ARBA" id="ARBA00022617"/>
    </source>
</evidence>
<evidence type="ECO:0000256" key="10">
    <source>
        <dbReference type="ARBA" id="ARBA00023002"/>
    </source>
</evidence>
<keyword evidence="11 15" id="KW-0408">Iron</keyword>
<proteinExistence type="inferred from homology"/>
<keyword evidence="9" id="KW-0492">Microsome</keyword>
<dbReference type="PANTHER" id="PTHR24292:SF54">
    <property type="entry name" value="CYP9F3-RELATED"/>
    <property type="match status" value="1"/>
</dbReference>
<evidence type="ECO:0000256" key="9">
    <source>
        <dbReference type="ARBA" id="ARBA00022848"/>
    </source>
</evidence>
<dbReference type="AlphaFoldDB" id="A0A4C1V8E9"/>
<protein>
    <recommendedName>
        <fullName evidence="5">unspecific monooxygenase</fullName>
        <ecNumber evidence="5">1.14.14.1</ecNumber>
    </recommendedName>
</protein>
<evidence type="ECO:0000256" key="14">
    <source>
        <dbReference type="ARBA" id="ARBA00047827"/>
    </source>
</evidence>
<dbReference type="FunFam" id="1.10.630.10:FF:000042">
    <property type="entry name" value="Cytochrome P450"/>
    <property type="match status" value="1"/>
</dbReference>
<dbReference type="InterPro" id="IPR017972">
    <property type="entry name" value="Cyt_P450_CS"/>
</dbReference>
<accession>A0A4C1V8E9</accession>
<reference evidence="17 18" key="1">
    <citation type="journal article" date="2019" name="Commun. Biol.">
        <title>The bagworm genome reveals a unique fibroin gene that provides high tensile strength.</title>
        <authorList>
            <person name="Kono N."/>
            <person name="Nakamura H."/>
            <person name="Ohtoshi R."/>
            <person name="Tomita M."/>
            <person name="Numata K."/>
            <person name="Arakawa K."/>
        </authorList>
    </citation>
    <scope>NUCLEOTIDE SEQUENCE [LARGE SCALE GENOMIC DNA]</scope>
</reference>
<comment type="subcellular location">
    <subcellularLocation>
        <location evidence="3">Endoplasmic reticulum membrane</location>
        <topology evidence="3">Peripheral membrane protein</topology>
    </subcellularLocation>
    <subcellularLocation>
        <location evidence="2">Microsome membrane</location>
        <topology evidence="2">Peripheral membrane protein</topology>
    </subcellularLocation>
</comment>
<comment type="similarity">
    <text evidence="4 16">Belongs to the cytochrome P450 family.</text>
</comment>
<feature type="binding site" description="axial binding residue" evidence="15">
    <location>
        <position position="453"/>
    </location>
    <ligand>
        <name>heme</name>
        <dbReference type="ChEBI" id="CHEBI:30413"/>
    </ligand>
    <ligandPart>
        <name>Fe</name>
        <dbReference type="ChEBI" id="CHEBI:18248"/>
    </ligandPart>
</feature>
<dbReference type="CDD" id="cd11056">
    <property type="entry name" value="CYP6-like"/>
    <property type="match status" value="1"/>
</dbReference>
<dbReference type="PANTHER" id="PTHR24292">
    <property type="entry name" value="CYTOCHROME P450"/>
    <property type="match status" value="1"/>
</dbReference>
<dbReference type="EC" id="1.14.14.1" evidence="5"/>
<dbReference type="InterPro" id="IPR036396">
    <property type="entry name" value="Cyt_P450_sf"/>
</dbReference>
<dbReference type="InterPro" id="IPR050476">
    <property type="entry name" value="Insect_CytP450_Detox"/>
</dbReference>
<name>A0A4C1V8E9_EUMVA</name>
<dbReference type="Proteomes" id="UP000299102">
    <property type="component" value="Unassembled WGS sequence"/>
</dbReference>
<keyword evidence="8" id="KW-0256">Endoplasmic reticulum</keyword>
<evidence type="ECO:0000256" key="3">
    <source>
        <dbReference type="ARBA" id="ARBA00004406"/>
    </source>
</evidence>
<dbReference type="GO" id="GO:0020037">
    <property type="term" value="F:heme binding"/>
    <property type="evidence" value="ECO:0007669"/>
    <property type="project" value="InterPro"/>
</dbReference>
<dbReference type="InterPro" id="IPR001128">
    <property type="entry name" value="Cyt_P450"/>
</dbReference>
<evidence type="ECO:0000256" key="7">
    <source>
        <dbReference type="ARBA" id="ARBA00022723"/>
    </source>
</evidence>
<evidence type="ECO:0000256" key="12">
    <source>
        <dbReference type="ARBA" id="ARBA00023033"/>
    </source>
</evidence>